<dbReference type="Gene3D" id="3.40.1710.10">
    <property type="entry name" value="abc type-2 transporter like domain"/>
    <property type="match status" value="1"/>
</dbReference>
<comment type="caution">
    <text evidence="8">The sequence shown here is derived from an EMBL/GenBank/DDBJ whole genome shotgun (WGS) entry which is preliminary data.</text>
</comment>
<feature type="region of interest" description="Disordered" evidence="5">
    <location>
        <begin position="165"/>
        <end position="191"/>
    </location>
</feature>
<name>A0A832I2H5_UNCEI</name>
<keyword evidence="2 6" id="KW-0812">Transmembrane</keyword>
<evidence type="ECO:0000313" key="8">
    <source>
        <dbReference type="EMBL" id="HGZ42491.1"/>
    </source>
</evidence>
<dbReference type="InterPro" id="IPR013525">
    <property type="entry name" value="ABC2_TM"/>
</dbReference>
<dbReference type="GO" id="GO:0016020">
    <property type="term" value="C:membrane"/>
    <property type="evidence" value="ECO:0007669"/>
    <property type="project" value="UniProtKB-SubCell"/>
</dbReference>
<keyword evidence="4 6" id="KW-0472">Membrane</keyword>
<feature type="domain" description="ABC-2 type transporter transmembrane" evidence="7">
    <location>
        <begin position="22"/>
        <end position="100"/>
    </location>
</feature>
<feature type="compositionally biased region" description="Basic residues" evidence="5">
    <location>
        <begin position="171"/>
        <end position="183"/>
    </location>
</feature>
<comment type="subcellular location">
    <subcellularLocation>
        <location evidence="1">Membrane</location>
        <topology evidence="1">Multi-pass membrane protein</topology>
    </subcellularLocation>
</comment>
<organism evidence="8">
    <name type="scientific">Eiseniibacteriota bacterium</name>
    <dbReference type="NCBI Taxonomy" id="2212470"/>
    <lineage>
        <taxon>Bacteria</taxon>
        <taxon>Candidatus Eiseniibacteriota</taxon>
    </lineage>
</organism>
<dbReference type="AlphaFoldDB" id="A0A832I2H5"/>
<dbReference type="Pfam" id="PF12698">
    <property type="entry name" value="ABC2_membrane_3"/>
    <property type="match status" value="1"/>
</dbReference>
<gene>
    <name evidence="8" type="ORF">ENR23_03515</name>
</gene>
<sequence length="191" mass="20036">MRAVWAIAVKDLRVLSRHPAALFWVLGFPMLQALLFGAIFGGGEPGANAMPVAVVDLDGSPYSRALAERLGRLEALRVRPASYDSARALVRRGRLAAYVALMPGLGGTLGFGGADSTGGIELGVDPSRRAEAGVLEGLVTQAVFQAMQGEFGAGGSGREVVRRGLEASSATRRRRRRTARGGRRCCAISSG</sequence>
<protein>
    <submittedName>
        <fullName evidence="8">ABC transporter permease</fullName>
    </submittedName>
</protein>
<evidence type="ECO:0000256" key="3">
    <source>
        <dbReference type="ARBA" id="ARBA00022989"/>
    </source>
</evidence>
<accession>A0A832I2H5</accession>
<feature type="transmembrane region" description="Helical" evidence="6">
    <location>
        <begin position="21"/>
        <end position="41"/>
    </location>
</feature>
<evidence type="ECO:0000256" key="5">
    <source>
        <dbReference type="SAM" id="MobiDB-lite"/>
    </source>
</evidence>
<evidence type="ECO:0000256" key="2">
    <source>
        <dbReference type="ARBA" id="ARBA00022692"/>
    </source>
</evidence>
<evidence type="ECO:0000256" key="4">
    <source>
        <dbReference type="ARBA" id="ARBA00023136"/>
    </source>
</evidence>
<evidence type="ECO:0000256" key="1">
    <source>
        <dbReference type="ARBA" id="ARBA00004141"/>
    </source>
</evidence>
<evidence type="ECO:0000259" key="7">
    <source>
        <dbReference type="Pfam" id="PF12698"/>
    </source>
</evidence>
<reference evidence="8" key="1">
    <citation type="journal article" date="2020" name="mSystems">
        <title>Genome- and Community-Level Interaction Insights into Carbon Utilization and Element Cycling Functions of Hydrothermarchaeota in Hydrothermal Sediment.</title>
        <authorList>
            <person name="Zhou Z."/>
            <person name="Liu Y."/>
            <person name="Xu W."/>
            <person name="Pan J."/>
            <person name="Luo Z.H."/>
            <person name="Li M."/>
        </authorList>
    </citation>
    <scope>NUCLEOTIDE SEQUENCE [LARGE SCALE GENOMIC DNA]</scope>
    <source>
        <strain evidence="8">SpSt-381</strain>
    </source>
</reference>
<dbReference type="EMBL" id="DSQF01000005">
    <property type="protein sequence ID" value="HGZ42491.1"/>
    <property type="molecule type" value="Genomic_DNA"/>
</dbReference>
<keyword evidence="3 6" id="KW-1133">Transmembrane helix</keyword>
<proteinExistence type="predicted"/>
<evidence type="ECO:0000256" key="6">
    <source>
        <dbReference type="SAM" id="Phobius"/>
    </source>
</evidence>
<dbReference type="GO" id="GO:0140359">
    <property type="term" value="F:ABC-type transporter activity"/>
    <property type="evidence" value="ECO:0007669"/>
    <property type="project" value="InterPro"/>
</dbReference>